<feature type="domain" description="XdhC- CoxI" evidence="1">
    <location>
        <begin position="19"/>
        <end position="81"/>
    </location>
</feature>
<dbReference type="InterPro" id="IPR027051">
    <property type="entry name" value="XdhC_Rossmann_dom"/>
</dbReference>
<accession>A0A918DL67</accession>
<dbReference type="RefSeq" id="WP_188697565.1">
    <property type="nucleotide sequence ID" value="NZ_BMLS01000006.1"/>
</dbReference>
<proteinExistence type="predicted"/>
<keyword evidence="4" id="KW-1185">Reference proteome</keyword>
<reference evidence="3" key="1">
    <citation type="journal article" date="2014" name="Int. J. Syst. Evol. Microbiol.">
        <title>Complete genome sequence of Corynebacterium casei LMG S-19264T (=DSM 44701T), isolated from a smear-ripened cheese.</title>
        <authorList>
            <consortium name="US DOE Joint Genome Institute (JGI-PGF)"/>
            <person name="Walter F."/>
            <person name="Albersmeier A."/>
            <person name="Kalinowski J."/>
            <person name="Ruckert C."/>
        </authorList>
    </citation>
    <scope>NUCLEOTIDE SEQUENCE</scope>
    <source>
        <strain evidence="3">CGMCC 1.7086</strain>
    </source>
</reference>
<name>A0A918DL67_9ALTE</name>
<dbReference type="EMBL" id="BMLS01000006">
    <property type="protein sequence ID" value="GGO72972.1"/>
    <property type="molecule type" value="Genomic_DNA"/>
</dbReference>
<reference evidence="3" key="2">
    <citation type="submission" date="2020-09" db="EMBL/GenBank/DDBJ databases">
        <authorList>
            <person name="Sun Q."/>
            <person name="Zhou Y."/>
        </authorList>
    </citation>
    <scope>NUCLEOTIDE SEQUENCE</scope>
    <source>
        <strain evidence="3">CGMCC 1.7086</strain>
    </source>
</reference>
<dbReference type="PANTHER" id="PTHR30388">
    <property type="entry name" value="ALDEHYDE OXIDOREDUCTASE MOLYBDENUM COFACTOR ASSEMBLY PROTEIN"/>
    <property type="match status" value="1"/>
</dbReference>
<dbReference type="InterPro" id="IPR052698">
    <property type="entry name" value="MoCofactor_Util/Proc"/>
</dbReference>
<dbReference type="Pfam" id="PF13478">
    <property type="entry name" value="XdhC_C"/>
    <property type="match status" value="1"/>
</dbReference>
<dbReference type="PANTHER" id="PTHR30388:SF4">
    <property type="entry name" value="MOLYBDENUM COFACTOR INSERTION CHAPERONE PAOD"/>
    <property type="match status" value="1"/>
</dbReference>
<dbReference type="Proteomes" id="UP000606935">
    <property type="component" value="Unassembled WGS sequence"/>
</dbReference>
<dbReference type="AlphaFoldDB" id="A0A918DL67"/>
<gene>
    <name evidence="3" type="ORF">GCM10010982_32410</name>
</gene>
<comment type="caution">
    <text evidence="3">The sequence shown here is derived from an EMBL/GenBank/DDBJ whole genome shotgun (WGS) entry which is preliminary data.</text>
</comment>
<feature type="domain" description="XdhC Rossmann" evidence="2">
    <location>
        <begin position="179"/>
        <end position="318"/>
    </location>
</feature>
<evidence type="ECO:0000313" key="4">
    <source>
        <dbReference type="Proteomes" id="UP000606935"/>
    </source>
</evidence>
<evidence type="ECO:0000259" key="1">
    <source>
        <dbReference type="Pfam" id="PF02625"/>
    </source>
</evidence>
<dbReference type="Gene3D" id="3.40.50.720">
    <property type="entry name" value="NAD(P)-binding Rossmann-like Domain"/>
    <property type="match status" value="1"/>
</dbReference>
<dbReference type="InterPro" id="IPR003777">
    <property type="entry name" value="XdhC_CoxI"/>
</dbReference>
<dbReference type="Pfam" id="PF02625">
    <property type="entry name" value="XdhC_CoxI"/>
    <property type="match status" value="1"/>
</dbReference>
<sequence>MSNQLTRMLAAWDEQKDQLQWILATIIETAGSSYRKAGAMMLINSLGQYRGLLSGGCLEADIMRQARRCWDSGYARIIQYDQRDEDDWAWQLGIGCGGMVRILLQPVDKQNDYLQLHRLYQALQAQQSVLYMQSVNEVRPANQVLEHKPDWLEGRLLSGIFTRPEGPAFVQKVRPAPHLAVFGGGLDAKPLVAMANELGWRVSVIDPRPANARPEWFRAAHCYRDAIHTLAGQAWLEQVDAAVLMAHNVELDAQALKLCQNLSLQYLGVLGPEHRTERVFSVAGVRVADIQAPFFGPIGLRLGGELPESIALAVLAEIHAVLEGKDGLSISGELGS</sequence>
<organism evidence="3 4">
    <name type="scientific">Bowmanella pacifica</name>
    <dbReference type="NCBI Taxonomy" id="502051"/>
    <lineage>
        <taxon>Bacteria</taxon>
        <taxon>Pseudomonadati</taxon>
        <taxon>Pseudomonadota</taxon>
        <taxon>Gammaproteobacteria</taxon>
        <taxon>Alteromonadales</taxon>
        <taxon>Alteromonadaceae</taxon>
        <taxon>Bowmanella</taxon>
    </lineage>
</organism>
<evidence type="ECO:0000313" key="3">
    <source>
        <dbReference type="EMBL" id="GGO72972.1"/>
    </source>
</evidence>
<protein>
    <submittedName>
        <fullName evidence="3">Xanthine and CO dehydrogenase family maturation factor XdhC/CoxF family protein</fullName>
    </submittedName>
</protein>
<evidence type="ECO:0000259" key="2">
    <source>
        <dbReference type="Pfam" id="PF13478"/>
    </source>
</evidence>